<accession>A0ABR7SGK3</accession>
<evidence type="ECO:0000313" key="2">
    <source>
        <dbReference type="Proteomes" id="UP000642284"/>
    </source>
</evidence>
<name>A0ABR7SGK3_9ACTN</name>
<keyword evidence="2" id="KW-1185">Reference proteome</keyword>
<dbReference type="Proteomes" id="UP000642284">
    <property type="component" value="Unassembled WGS sequence"/>
</dbReference>
<gene>
    <name evidence="1" type="ORF">H9Y04_15610</name>
</gene>
<reference evidence="1 2" key="1">
    <citation type="submission" date="2020-08" db="EMBL/GenBank/DDBJ databases">
        <title>Genemic of Streptomyces polyaspartic.</title>
        <authorList>
            <person name="Liu W."/>
        </authorList>
    </citation>
    <scope>NUCLEOTIDE SEQUENCE [LARGE SCALE GENOMIC DNA]</scope>
    <source>
        <strain evidence="1 2">TRM66268-LWL</strain>
    </source>
</reference>
<dbReference type="EMBL" id="JACTVJ010000007">
    <property type="protein sequence ID" value="MBC9713994.1"/>
    <property type="molecule type" value="Genomic_DNA"/>
</dbReference>
<organism evidence="1 2">
    <name type="scientific">Streptomyces polyasparticus</name>
    <dbReference type="NCBI Taxonomy" id="2767826"/>
    <lineage>
        <taxon>Bacteria</taxon>
        <taxon>Bacillati</taxon>
        <taxon>Actinomycetota</taxon>
        <taxon>Actinomycetes</taxon>
        <taxon>Kitasatosporales</taxon>
        <taxon>Streptomycetaceae</taxon>
        <taxon>Streptomyces</taxon>
    </lineage>
</organism>
<protein>
    <submittedName>
        <fullName evidence="1">Uncharacterized protein</fullName>
    </submittedName>
</protein>
<comment type="caution">
    <text evidence="1">The sequence shown here is derived from an EMBL/GenBank/DDBJ whole genome shotgun (WGS) entry which is preliminary data.</text>
</comment>
<dbReference type="RefSeq" id="WP_187814489.1">
    <property type="nucleotide sequence ID" value="NZ_JACTVJ010000007.1"/>
</dbReference>
<evidence type="ECO:0000313" key="1">
    <source>
        <dbReference type="EMBL" id="MBC9713994.1"/>
    </source>
</evidence>
<sequence>MGNSRAYPVLRTTDAAFAYAQARRLRALLAEREEKVWLYAELRTVADLRRMHEILPGAYLDYEHVRTGPTGDYLTFEIDVAAADDVSLAAHLPLEVNEAFPDTDGVLDRFAEALGEGTAVIAWRGVWPDEPELGLYGRPDYDAVHVVFHGDNAQWDGWAAHHTVFVHVRGAGQLPRVQKLAAHIGSEVLGEAQTG</sequence>
<proteinExistence type="predicted"/>